<gene>
    <name evidence="4" type="ORF">SEMRO_155_G070400.1</name>
</gene>
<evidence type="ECO:0000256" key="2">
    <source>
        <dbReference type="ARBA" id="ARBA00022679"/>
    </source>
</evidence>
<organism evidence="4 5">
    <name type="scientific">Seminavis robusta</name>
    <dbReference type="NCBI Taxonomy" id="568900"/>
    <lineage>
        <taxon>Eukaryota</taxon>
        <taxon>Sar</taxon>
        <taxon>Stramenopiles</taxon>
        <taxon>Ochrophyta</taxon>
        <taxon>Bacillariophyta</taxon>
        <taxon>Bacillariophyceae</taxon>
        <taxon>Bacillariophycidae</taxon>
        <taxon>Naviculales</taxon>
        <taxon>Naviculaceae</taxon>
        <taxon>Seminavis</taxon>
    </lineage>
</organism>
<evidence type="ECO:0000313" key="5">
    <source>
        <dbReference type="Proteomes" id="UP001153069"/>
    </source>
</evidence>
<evidence type="ECO:0000256" key="3">
    <source>
        <dbReference type="SAM" id="MobiDB-lite"/>
    </source>
</evidence>
<keyword evidence="5" id="KW-1185">Reference proteome</keyword>
<protein>
    <submittedName>
        <fullName evidence="4">Leucine carboxyl methyltransferase</fullName>
    </submittedName>
</protein>
<sequence>MKDDMPSITAVMVAYCVLLLGGDDYGRSRIPPNIIAAQVAVLVAANLPFGTCPWVLCNPVVAKLARCIAAIWYPGFFEGIGFRKLIIECQVRDFLQQHETAERKQVVVVAAGYDTLALRLCREYSSSVNFWEVDHPATSRVKRRVWDNNNNNNSTDCDAKKNDNEQQQQPLLLGSQPSNMEHVMADLTKIRLDTVLKEQPGYDPSLPTIVIVEGLSMYLTEGQIRGLLFDQVQASVSKGSVVMFDFFGWNERRQTVEVGWVVPAMHKYGFTGGAEPWVWGLDPNKMDQFLDDTDWKLMGDVQSCGFENVATLELTC</sequence>
<evidence type="ECO:0000313" key="4">
    <source>
        <dbReference type="EMBL" id="CAB9503071.1"/>
    </source>
</evidence>
<reference evidence="4" key="1">
    <citation type="submission" date="2020-06" db="EMBL/GenBank/DDBJ databases">
        <authorList>
            <consortium name="Plant Systems Biology data submission"/>
        </authorList>
    </citation>
    <scope>NUCLEOTIDE SEQUENCE</scope>
    <source>
        <strain evidence="4">D6</strain>
    </source>
</reference>
<dbReference type="Pfam" id="PF04072">
    <property type="entry name" value="LCM"/>
    <property type="match status" value="1"/>
</dbReference>
<dbReference type="AlphaFoldDB" id="A0A9N8DM00"/>
<proteinExistence type="predicted"/>
<feature type="region of interest" description="Disordered" evidence="3">
    <location>
        <begin position="146"/>
        <end position="166"/>
    </location>
</feature>
<comment type="caution">
    <text evidence="4">The sequence shown here is derived from an EMBL/GenBank/DDBJ whole genome shotgun (WGS) entry which is preliminary data.</text>
</comment>
<evidence type="ECO:0000256" key="1">
    <source>
        <dbReference type="ARBA" id="ARBA00022603"/>
    </source>
</evidence>
<dbReference type="GO" id="GO:0032259">
    <property type="term" value="P:methylation"/>
    <property type="evidence" value="ECO:0007669"/>
    <property type="project" value="UniProtKB-KW"/>
</dbReference>
<dbReference type="InterPro" id="IPR007213">
    <property type="entry name" value="Ppm1/Ppm2/Tcmp"/>
</dbReference>
<keyword evidence="2" id="KW-0808">Transferase</keyword>
<dbReference type="GO" id="GO:0008168">
    <property type="term" value="F:methyltransferase activity"/>
    <property type="evidence" value="ECO:0007669"/>
    <property type="project" value="UniProtKB-KW"/>
</dbReference>
<dbReference type="EMBL" id="CAICTM010000154">
    <property type="protein sequence ID" value="CAB9503071.1"/>
    <property type="molecule type" value="Genomic_DNA"/>
</dbReference>
<name>A0A9N8DM00_9STRA</name>
<dbReference type="PANTHER" id="PTHR43619">
    <property type="entry name" value="S-ADENOSYL-L-METHIONINE-DEPENDENT METHYLTRANSFERASE YKTD-RELATED"/>
    <property type="match status" value="1"/>
</dbReference>
<dbReference type="PANTHER" id="PTHR43619:SF2">
    <property type="entry name" value="S-ADENOSYL-L-METHIONINE-DEPENDENT METHYLTRANSFERASES SUPERFAMILY PROTEIN"/>
    <property type="match status" value="1"/>
</dbReference>
<dbReference type="OrthoDB" id="203237at2759"/>
<dbReference type="InterPro" id="IPR029063">
    <property type="entry name" value="SAM-dependent_MTases_sf"/>
</dbReference>
<dbReference type="Proteomes" id="UP001153069">
    <property type="component" value="Unassembled WGS sequence"/>
</dbReference>
<keyword evidence="1 4" id="KW-0489">Methyltransferase</keyword>
<dbReference type="SUPFAM" id="SSF53335">
    <property type="entry name" value="S-adenosyl-L-methionine-dependent methyltransferases"/>
    <property type="match status" value="1"/>
</dbReference>
<dbReference type="Gene3D" id="3.40.50.150">
    <property type="entry name" value="Vaccinia Virus protein VP39"/>
    <property type="match status" value="1"/>
</dbReference>
<accession>A0A9N8DM00</accession>